<feature type="region of interest" description="Disordered" evidence="3">
    <location>
        <begin position="164"/>
        <end position="191"/>
    </location>
</feature>
<proteinExistence type="predicted"/>
<dbReference type="InterPro" id="IPR003653">
    <property type="entry name" value="Peptidase_C48_C"/>
</dbReference>
<sequence>MVNPVSPMCLFREDAKPNGERVQSYSELPFTDDIANSLYALQLLLLHSVPVIRELQFPDPDLDADGNSEMEDIFTKIERLWSLKLDLVWKIDKTSTVSILSGEGNGDLLGSASWVEDKDNVGVDQMIQLIGEQHKFTASMFGGGLLADFLTDDRNDNNDLALMTPWMRSEKEKASDQEEGSGKQHPSTVDHIKASGCKSGEAYGSRFLEHVLGILLRDNATKEKSLVEESKLDFNEALHTEEKLLNAAQPPEVMDMFINSIRIAWLAKHAFDRQYTVAFLDATFVYELKSKHYLKFSKTTNKGMYGFDPDVLECTPTGFERLYITFLYDKQHWVDLSVHMNDYNISIIECYCGLWRESKLKTAVHALANMLLYLFRIASNQGGKNKNSLQPFGIHREKEIQYACFIRQSGVMAAHLIEAHANGETTSCKLVKLVDVFTIAKKYMIAAYELANGPV</sequence>
<dbReference type="Proteomes" id="UP000682877">
    <property type="component" value="Chromosome 8"/>
</dbReference>
<evidence type="ECO:0000313" key="5">
    <source>
        <dbReference type="EMBL" id="CAE6226434.1"/>
    </source>
</evidence>
<protein>
    <recommendedName>
        <fullName evidence="4">Ubiquitin-like protease family profile domain-containing protein</fullName>
    </recommendedName>
</protein>
<evidence type="ECO:0000313" key="6">
    <source>
        <dbReference type="Proteomes" id="UP000682877"/>
    </source>
</evidence>
<organism evidence="5 6">
    <name type="scientific">Arabidopsis arenosa</name>
    <name type="common">Sand rock-cress</name>
    <name type="synonym">Cardaminopsis arenosa</name>
    <dbReference type="NCBI Taxonomy" id="38785"/>
    <lineage>
        <taxon>Eukaryota</taxon>
        <taxon>Viridiplantae</taxon>
        <taxon>Streptophyta</taxon>
        <taxon>Embryophyta</taxon>
        <taxon>Tracheophyta</taxon>
        <taxon>Spermatophyta</taxon>
        <taxon>Magnoliopsida</taxon>
        <taxon>eudicotyledons</taxon>
        <taxon>Gunneridae</taxon>
        <taxon>Pentapetalae</taxon>
        <taxon>rosids</taxon>
        <taxon>malvids</taxon>
        <taxon>Brassicales</taxon>
        <taxon>Brassicaceae</taxon>
        <taxon>Camelineae</taxon>
        <taxon>Arabidopsis</taxon>
    </lineage>
</organism>
<dbReference type="EMBL" id="LR999458">
    <property type="protein sequence ID" value="CAE6226434.1"/>
    <property type="molecule type" value="Genomic_DNA"/>
</dbReference>
<dbReference type="GO" id="GO:0008234">
    <property type="term" value="F:cysteine-type peptidase activity"/>
    <property type="evidence" value="ECO:0007669"/>
    <property type="project" value="InterPro"/>
</dbReference>
<evidence type="ECO:0000256" key="3">
    <source>
        <dbReference type="SAM" id="MobiDB-lite"/>
    </source>
</evidence>
<name>A0A8S2B128_ARAAE</name>
<reference evidence="5" key="1">
    <citation type="submission" date="2021-01" db="EMBL/GenBank/DDBJ databases">
        <authorList>
            <person name="Bezrukov I."/>
        </authorList>
    </citation>
    <scope>NUCLEOTIDE SEQUENCE</scope>
</reference>
<evidence type="ECO:0000256" key="1">
    <source>
        <dbReference type="ARBA" id="ARBA00022670"/>
    </source>
</evidence>
<gene>
    <name evidence="5" type="ORF">AARE701A_LOCUS20839</name>
</gene>
<feature type="domain" description="Ubiquitin-like protease family profile" evidence="4">
    <location>
        <begin position="253"/>
        <end position="427"/>
    </location>
</feature>
<dbReference type="AlphaFoldDB" id="A0A8S2B128"/>
<keyword evidence="1" id="KW-0645">Protease</keyword>
<evidence type="ECO:0000259" key="4">
    <source>
        <dbReference type="Pfam" id="PF02902"/>
    </source>
</evidence>
<dbReference type="GO" id="GO:0006508">
    <property type="term" value="P:proteolysis"/>
    <property type="evidence" value="ECO:0007669"/>
    <property type="project" value="UniProtKB-KW"/>
</dbReference>
<keyword evidence="2" id="KW-0378">Hydrolase</keyword>
<feature type="compositionally biased region" description="Basic and acidic residues" evidence="3">
    <location>
        <begin position="168"/>
        <end position="191"/>
    </location>
</feature>
<keyword evidence="6" id="KW-1185">Reference proteome</keyword>
<evidence type="ECO:0000256" key="2">
    <source>
        <dbReference type="ARBA" id="ARBA00022801"/>
    </source>
</evidence>
<dbReference type="Pfam" id="PF02902">
    <property type="entry name" value="Peptidase_C48"/>
    <property type="match status" value="1"/>
</dbReference>
<accession>A0A8S2B128</accession>